<dbReference type="Gene3D" id="3.90.320.10">
    <property type="match status" value="1"/>
</dbReference>
<evidence type="ECO:0000256" key="1">
    <source>
        <dbReference type="ARBA" id="ARBA00022722"/>
    </source>
</evidence>
<keyword evidence="8 15" id="KW-0067">ATP-binding</keyword>
<dbReference type="EC" id="5.6.2.4" evidence="15"/>
<dbReference type="GO" id="GO:0005829">
    <property type="term" value="C:cytosol"/>
    <property type="evidence" value="ECO:0007669"/>
    <property type="project" value="TreeGrafter"/>
</dbReference>
<comment type="catalytic activity">
    <reaction evidence="14 15">
        <text>ATP + H2O = ADP + phosphate + H(+)</text>
        <dbReference type="Rhea" id="RHEA:13065"/>
        <dbReference type="ChEBI" id="CHEBI:15377"/>
        <dbReference type="ChEBI" id="CHEBI:15378"/>
        <dbReference type="ChEBI" id="CHEBI:30616"/>
        <dbReference type="ChEBI" id="CHEBI:43474"/>
        <dbReference type="ChEBI" id="CHEBI:456216"/>
        <dbReference type="EC" id="5.6.2.4"/>
    </reaction>
</comment>
<comment type="miscellaneous">
    <text evidence="15">In the RecBCD complex, RecB has a slow 3'-5' helicase, an exonuclease activity and loads RecA onto ssDNA, RecD has a fast 5'-3' helicase activity, while RecC stimulates the ATPase and processivity of the RecB helicase and contributes to recognition of the Chi site.</text>
</comment>
<protein>
    <recommendedName>
        <fullName evidence="15">RecBCD enzyme subunit RecB</fullName>
        <ecNumber evidence="15">3.1.11.5</ecNumber>
        <ecNumber evidence="15">5.6.2.4</ecNumber>
    </recommendedName>
    <alternativeName>
        <fullName evidence="15">DNA 3'-5' helicase subunit RecB</fullName>
    </alternativeName>
    <alternativeName>
        <fullName evidence="15">Exonuclease V subunit RecB</fullName>
        <shortName evidence="15">ExoV subunit RecB</shortName>
    </alternativeName>
    <alternativeName>
        <fullName evidence="15">Helicase/nuclease RecBCD subunit RecB</fullName>
    </alternativeName>
</protein>
<evidence type="ECO:0000256" key="13">
    <source>
        <dbReference type="ARBA" id="ARBA00034617"/>
    </source>
</evidence>
<keyword evidence="21" id="KW-1185">Reference proteome</keyword>
<comment type="catalytic activity">
    <reaction evidence="13 15">
        <text>Couples ATP hydrolysis with the unwinding of duplex DNA by translocating in the 3'-5' direction.</text>
        <dbReference type="EC" id="5.6.2.4"/>
    </reaction>
</comment>
<keyword evidence="12 15" id="KW-0413">Isomerase</keyword>
<feature type="active site" description="For nuclease activity" evidence="15">
    <location>
        <position position="1139"/>
    </location>
</feature>
<reference evidence="21" key="1">
    <citation type="submission" date="2016-11" db="EMBL/GenBank/DDBJ databases">
        <authorList>
            <person name="Varghese N."/>
            <person name="Submissions S."/>
        </authorList>
    </citation>
    <scope>NUCLEOTIDE SEQUENCE [LARGE SCALE GENOMIC DNA]</scope>
    <source>
        <strain evidence="21">DSM 16917</strain>
    </source>
</reference>
<dbReference type="Gene3D" id="3.40.50.300">
    <property type="entry name" value="P-loop containing nucleotide triphosphate hydrolases"/>
    <property type="match status" value="2"/>
</dbReference>
<evidence type="ECO:0000256" key="5">
    <source>
        <dbReference type="ARBA" id="ARBA00022801"/>
    </source>
</evidence>
<keyword evidence="7 15" id="KW-0269">Exonuclease</keyword>
<dbReference type="Gene3D" id="1.10.486.10">
    <property type="entry name" value="PCRA, domain 4"/>
    <property type="match status" value="1"/>
</dbReference>
<evidence type="ECO:0000313" key="21">
    <source>
        <dbReference type="Proteomes" id="UP000184268"/>
    </source>
</evidence>
<evidence type="ECO:0000259" key="18">
    <source>
        <dbReference type="PROSITE" id="PS51198"/>
    </source>
</evidence>
<evidence type="ECO:0000256" key="14">
    <source>
        <dbReference type="ARBA" id="ARBA00048988"/>
    </source>
</evidence>
<dbReference type="GO" id="GO:0000724">
    <property type="term" value="P:double-strand break repair via homologous recombination"/>
    <property type="evidence" value="ECO:0007669"/>
    <property type="project" value="UniProtKB-UniRule"/>
</dbReference>
<dbReference type="InterPro" id="IPR014017">
    <property type="entry name" value="DNA_helicase_UvrD-like_C"/>
</dbReference>
<feature type="binding site" evidence="15">
    <location>
        <position position="1139"/>
    </location>
    <ligand>
        <name>Mg(2+)</name>
        <dbReference type="ChEBI" id="CHEBI:18420"/>
    </ligand>
</feature>
<dbReference type="EC" id="3.1.11.5" evidence="15"/>
<evidence type="ECO:0000256" key="3">
    <source>
        <dbReference type="ARBA" id="ARBA00022741"/>
    </source>
</evidence>
<dbReference type="GO" id="GO:0008854">
    <property type="term" value="F:exodeoxyribonuclease V activity"/>
    <property type="evidence" value="ECO:0007669"/>
    <property type="project" value="UniProtKB-EC"/>
</dbReference>
<keyword evidence="4 15" id="KW-0227">DNA damage</keyword>
<dbReference type="HAMAP" id="MF_01485">
    <property type="entry name" value="RecB"/>
    <property type="match status" value="1"/>
</dbReference>
<accession>A0A1M5R9P1</accession>
<evidence type="ECO:0000256" key="12">
    <source>
        <dbReference type="ARBA" id="ARBA00023235"/>
    </source>
</evidence>
<dbReference type="PROSITE" id="PS51198">
    <property type="entry name" value="UVRD_HELICASE_ATP_BIND"/>
    <property type="match status" value="1"/>
</dbReference>
<dbReference type="PROSITE" id="PS51217">
    <property type="entry name" value="UVRD_HELICASE_CTER"/>
    <property type="match status" value="1"/>
</dbReference>
<dbReference type="InterPro" id="IPR000212">
    <property type="entry name" value="DNA_helicase_UvrD/REP"/>
</dbReference>
<dbReference type="CDD" id="cd22352">
    <property type="entry name" value="RecB_C-like"/>
    <property type="match status" value="1"/>
</dbReference>
<dbReference type="InterPro" id="IPR004586">
    <property type="entry name" value="RecB"/>
</dbReference>
<dbReference type="Pfam" id="PF12705">
    <property type="entry name" value="PDDEXK_1"/>
    <property type="match status" value="1"/>
</dbReference>
<dbReference type="GO" id="GO:0000287">
    <property type="term" value="F:magnesium ion binding"/>
    <property type="evidence" value="ECO:0007669"/>
    <property type="project" value="UniProtKB-UniRule"/>
</dbReference>
<keyword evidence="11 15" id="KW-0234">DNA repair</keyword>
<evidence type="ECO:0000256" key="2">
    <source>
        <dbReference type="ARBA" id="ARBA00022723"/>
    </source>
</evidence>
<name>A0A1M5R9P1_9GAMM</name>
<dbReference type="GO" id="GO:0005524">
    <property type="term" value="F:ATP binding"/>
    <property type="evidence" value="ECO:0007669"/>
    <property type="project" value="UniProtKB-UniRule"/>
</dbReference>
<evidence type="ECO:0000256" key="10">
    <source>
        <dbReference type="ARBA" id="ARBA00023125"/>
    </source>
</evidence>
<evidence type="ECO:0000313" key="20">
    <source>
        <dbReference type="EMBL" id="SHH23077.1"/>
    </source>
</evidence>
<keyword evidence="5 15" id="KW-0378">Hydrolase</keyword>
<dbReference type="InterPro" id="IPR014016">
    <property type="entry name" value="UvrD-like_ATP-bd"/>
</dbReference>
<dbReference type="AlphaFoldDB" id="A0A1M5R9P1"/>
<proteinExistence type="inferred from homology"/>
<feature type="domain" description="UvrD-like helicase C-terminal" evidence="19">
    <location>
        <begin position="488"/>
        <end position="777"/>
    </location>
</feature>
<feature type="domain" description="UvrD-like helicase ATP-binding" evidence="18">
    <location>
        <begin position="13"/>
        <end position="469"/>
    </location>
</feature>
<feature type="binding site" evidence="16">
    <location>
        <begin position="34"/>
        <end position="41"/>
    </location>
    <ligand>
        <name>ATP</name>
        <dbReference type="ChEBI" id="CHEBI:30616"/>
    </ligand>
</feature>
<evidence type="ECO:0000256" key="17">
    <source>
        <dbReference type="SAM" id="MobiDB-lite"/>
    </source>
</evidence>
<evidence type="ECO:0000256" key="8">
    <source>
        <dbReference type="ARBA" id="ARBA00022840"/>
    </source>
</evidence>
<evidence type="ECO:0000256" key="7">
    <source>
        <dbReference type="ARBA" id="ARBA00022839"/>
    </source>
</evidence>
<comment type="domain">
    <text evidence="15">The N-terminal DNA-binding domain is a ssDNA-dependent ATPase and has ATP-dependent 3'-5' helicase function. This domain interacts with RecC.</text>
</comment>
<dbReference type="GO" id="GO:0009338">
    <property type="term" value="C:exodeoxyribonuclease V complex"/>
    <property type="evidence" value="ECO:0007669"/>
    <property type="project" value="TreeGrafter"/>
</dbReference>
<feature type="binding site" evidence="15">
    <location>
        <position position="998"/>
    </location>
    <ligand>
        <name>Mg(2+)</name>
        <dbReference type="ChEBI" id="CHEBI:18420"/>
    </ligand>
</feature>
<comment type="cofactor">
    <cofactor evidence="15">
        <name>Mg(2+)</name>
        <dbReference type="ChEBI" id="CHEBI:18420"/>
    </cofactor>
    <text evidence="15">Binds 1 Mg(2+) ion per subunit.</text>
</comment>
<feature type="binding site" evidence="15">
    <location>
        <position position="1126"/>
    </location>
    <ligand>
        <name>Mg(2+)</name>
        <dbReference type="ChEBI" id="CHEBI:18420"/>
    </ligand>
</feature>
<feature type="region of interest" description="DNA-binding and helicase activity, interacts with RecC" evidence="15">
    <location>
        <begin position="1"/>
        <end position="888"/>
    </location>
</feature>
<dbReference type="PANTHER" id="PTHR11070:SF23">
    <property type="entry name" value="RECBCD ENZYME SUBUNIT RECB"/>
    <property type="match status" value="1"/>
</dbReference>
<comment type="similarity">
    <text evidence="15">Belongs to the helicase family. UvrD subfamily.</text>
</comment>
<evidence type="ECO:0000256" key="15">
    <source>
        <dbReference type="HAMAP-Rule" id="MF_01485"/>
    </source>
</evidence>
<dbReference type="Gene3D" id="1.10.3170.10">
    <property type="entry name" value="Recbcd, chain B, domain 2"/>
    <property type="match status" value="1"/>
</dbReference>
<dbReference type="GO" id="GO:0003677">
    <property type="term" value="F:DNA binding"/>
    <property type="evidence" value="ECO:0007669"/>
    <property type="project" value="UniProtKB-UniRule"/>
</dbReference>
<dbReference type="SUPFAM" id="SSF52980">
    <property type="entry name" value="Restriction endonuclease-like"/>
    <property type="match status" value="1"/>
</dbReference>
<comment type="function">
    <text evidence="15">A helicase/nuclease that prepares dsDNA breaks (DSB) for recombinational DNA repair. Binds to DSBs and unwinds DNA via a highly rapid and processive ATP-dependent bidirectional helicase activity. Unwinds dsDNA until it encounters a Chi (crossover hotspot instigator) sequence from the 3' direction. Cuts ssDNA a few nucleotides 3' to the Chi site. The properties and activities of the enzyme are changed at Chi. The Chi-altered holoenzyme produces a long 3'-ssDNA overhang and facilitates RecA-binding to the ssDNA for homologous DNA recombination and repair. Holoenzyme degrades any linearized DNA that is unable to undergo homologous recombination. In the holoenzyme this subunit contributes ATPase, 3'-5' helicase, exonuclease activity and loads RecA onto ssDNA.</text>
</comment>
<comment type="catalytic activity">
    <reaction evidence="15">
        <text>Exonucleolytic cleavage (in the presence of ATP) in either 5'- to 3'- or 3'- to 5'-direction to yield 5'-phosphooligonucleotides.</text>
        <dbReference type="EC" id="3.1.11.5"/>
    </reaction>
</comment>
<evidence type="ECO:0000256" key="11">
    <source>
        <dbReference type="ARBA" id="ARBA00023204"/>
    </source>
</evidence>
<feature type="region of interest" description="Nuclease activity, interacts with RecD and RecA" evidence="15">
    <location>
        <begin position="935"/>
        <end position="1238"/>
    </location>
</feature>
<keyword evidence="2 15" id="KW-0479">Metal-binding</keyword>
<dbReference type="Pfam" id="PF13361">
    <property type="entry name" value="UvrD_C"/>
    <property type="match status" value="1"/>
</dbReference>
<dbReference type="OrthoDB" id="9810135at2"/>
<comment type="domain">
    <text evidence="15">The C-terminal domain has nuclease activity and interacts with RecD. It interacts with RecA, facilitating its loading onto ssDNA.</text>
</comment>
<evidence type="ECO:0000259" key="19">
    <source>
        <dbReference type="PROSITE" id="PS51217"/>
    </source>
</evidence>
<dbReference type="InterPro" id="IPR011335">
    <property type="entry name" value="Restrct_endonuc-II-like"/>
</dbReference>
<keyword evidence="6 15" id="KW-0347">Helicase</keyword>
<dbReference type="InterPro" id="IPR011604">
    <property type="entry name" value="PDDEXK-like_dom_sf"/>
</dbReference>
<dbReference type="GO" id="GO:0016887">
    <property type="term" value="F:ATP hydrolysis activity"/>
    <property type="evidence" value="ECO:0007669"/>
    <property type="project" value="RHEA"/>
</dbReference>
<gene>
    <name evidence="15" type="primary">recB</name>
    <name evidence="20" type="ORF">SAMN02745129_1540</name>
</gene>
<comment type="subunit">
    <text evidence="15">Heterotrimer of RecB, RecC and RecD. All subunits contribute to DNA-binding. Interacts with RecA.</text>
</comment>
<keyword evidence="3 15" id="KW-0547">Nucleotide-binding</keyword>
<sequence length="1238" mass="136615">MTETTVTSAPSGQPPAQKLEPLTFPLAGTRLIEASAGTGKTYTIAALYLRLVLGHDQQTPRPLSPEEILVVTFTKAATEELKDRIRHRLVEGAACFRGLVDGDPYLKALKADFDPAEHARCALQLDLAAQLMDNAAIHTIHGWCQRMLREHAFDSGALFETEMETDSSALLDEAVRDYWRTQFYPRDRDTLQAVRQLYGSPEALQKAVRPLLGLASQGALPAQGDPFALVAQRQQAVARCKSLWQREWPQFCEQFEQALAQGWVKKNLVKPEQLNRLQQWLEGEQPLPLDGRNKLLDRFTPEKMQAALTAAGKKHEGTVADSPLLSALESLIRELEKLDLKPALLTDAAVWVQQRVAQAKQRLAQLDFDDLIQHLGAALKRPEQGDRLAALIRTQFPVALIDEFQDTDPTQYGIFQKLYLNQPGTALLMIGDPKQAIYAFRGADIHTYLQAREDTAGRHYTLDTNYRSTQAMVSAANALFTLGHHHPRNTFLYGESIPFEPVKANGKGRQLSHQGESHPALTLWWDPCEEGVWNKQSYLARQAKGCADRITELLNGAEAGTTGFVDGEGQCQALQPSDIAILVRDFTEARAVRQALAGCGVRSVYLSDKDSVFASEQAQDLVFLLEAVAQPERESAVKAALATRSLGWDWARIDALNNDELAWEALLEQFRQLRLCWQQQGVLPMIRAVLEQFDVAGRALAAPGAEQDSGDERSLTNLLHLAELLQSVSSRFDGELALIRYLAEQCQSGGELGDDQILRLESDSELVKVVTIHKSKGLEYPVVFLPFILGYRQASAQDKVLFYRDAQGHNTLTFDADDEALELADYERLAEDIRLLYVAMTRPSFACYLGLAPVKLGQRGKRDQPNTHLGALGCLLGGGAAQDSDALLTALQGLAQQSGISLETLPTPRDARYQPGHSEQPLLPALPPPASQPPHWWIASYSAMLRGMGHGSDPAADPHGDQLAEMAVAAPLAEGQSEPLAGTIHAFPKGAAPGTFLHDLFEWAAEQGRARWGAGFADIEPGLMAQEINERCDRYGYGDQAQMLLPWFEQALTVSLPLPGADPAVSTQPSLTQLDQVQAEMEFWLASHRVDTQQVDKLVTEALWPGEPRPALQSAQLNGMLKGFIDLTFRLGERYYVADYKSNFLGPDEQAYTPQAMKAAMLSHRYDLQAALYALALHRLLSARLPDYDFDRHVGGALYLFLRGMSPARPGNGVLALAPDRALIEALDTLFREVKDAG</sequence>
<evidence type="ECO:0000256" key="9">
    <source>
        <dbReference type="ARBA" id="ARBA00022842"/>
    </source>
</evidence>
<dbReference type="SUPFAM" id="SSF52540">
    <property type="entry name" value="P-loop containing nucleoside triphosphate hydrolases"/>
    <property type="match status" value="1"/>
</dbReference>
<dbReference type="Pfam" id="PF00580">
    <property type="entry name" value="UvrD-helicase"/>
    <property type="match status" value="1"/>
</dbReference>
<feature type="region of interest" description="Disordered" evidence="17">
    <location>
        <begin position="908"/>
        <end position="928"/>
    </location>
</feature>
<dbReference type="STRING" id="299255.SAMN02745129_1540"/>
<keyword evidence="9 15" id="KW-0460">Magnesium</keyword>
<keyword evidence="10 15" id="KW-0238">DNA-binding</keyword>
<evidence type="ECO:0000256" key="4">
    <source>
        <dbReference type="ARBA" id="ARBA00022763"/>
    </source>
</evidence>
<evidence type="ECO:0000256" key="16">
    <source>
        <dbReference type="PROSITE-ProRule" id="PRU00560"/>
    </source>
</evidence>
<dbReference type="InterPro" id="IPR027417">
    <property type="entry name" value="P-loop_NTPase"/>
</dbReference>
<dbReference type="GO" id="GO:0043138">
    <property type="term" value="F:3'-5' DNA helicase activity"/>
    <property type="evidence" value="ECO:0007669"/>
    <property type="project" value="UniProtKB-UniRule"/>
</dbReference>
<evidence type="ECO:0000256" key="6">
    <source>
        <dbReference type="ARBA" id="ARBA00022806"/>
    </source>
</evidence>
<dbReference type="NCBIfam" id="TIGR00609">
    <property type="entry name" value="recB"/>
    <property type="match status" value="1"/>
</dbReference>
<dbReference type="Proteomes" id="UP000184268">
    <property type="component" value="Unassembled WGS sequence"/>
</dbReference>
<dbReference type="EMBL" id="FQXG01000002">
    <property type="protein sequence ID" value="SHH23077.1"/>
    <property type="molecule type" value="Genomic_DNA"/>
</dbReference>
<dbReference type="InterPro" id="IPR038726">
    <property type="entry name" value="PDDEXK_AddAB-type"/>
</dbReference>
<keyword evidence="1 15" id="KW-0540">Nuclease</keyword>
<dbReference type="PANTHER" id="PTHR11070">
    <property type="entry name" value="UVRD / RECB / PCRA DNA HELICASE FAMILY MEMBER"/>
    <property type="match status" value="1"/>
</dbReference>
<organism evidence="20 21">
    <name type="scientific">Ferrimonas marina</name>
    <dbReference type="NCBI Taxonomy" id="299255"/>
    <lineage>
        <taxon>Bacteria</taxon>
        <taxon>Pseudomonadati</taxon>
        <taxon>Pseudomonadota</taxon>
        <taxon>Gammaproteobacteria</taxon>
        <taxon>Alteromonadales</taxon>
        <taxon>Ferrimonadaceae</taxon>
        <taxon>Ferrimonas</taxon>
    </lineage>
</organism>